<organism evidence="2 3">
    <name type="scientific">Roseibium salinum</name>
    <dbReference type="NCBI Taxonomy" id="1604349"/>
    <lineage>
        <taxon>Bacteria</taxon>
        <taxon>Pseudomonadati</taxon>
        <taxon>Pseudomonadota</taxon>
        <taxon>Alphaproteobacteria</taxon>
        <taxon>Hyphomicrobiales</taxon>
        <taxon>Stappiaceae</taxon>
        <taxon>Roseibium</taxon>
    </lineage>
</organism>
<dbReference type="InterPro" id="IPR011008">
    <property type="entry name" value="Dimeric_a/b-barrel"/>
</dbReference>
<gene>
    <name evidence="2" type="ORF">ON753_05075</name>
</gene>
<reference evidence="2 3" key="1">
    <citation type="journal article" date="2016" name="Int. J. Syst. Evol. Microbiol.">
        <title>Labrenzia salina sp. nov., isolated from the rhizosphere of the halophyte Arthrocnemum macrostachyum.</title>
        <authorList>
            <person name="Camacho M."/>
            <person name="Redondo-Gomez S."/>
            <person name="Rodriguez-Llorente I."/>
            <person name="Rohde M."/>
            <person name="Sproer C."/>
            <person name="Schumann P."/>
            <person name="Klenk H.P."/>
            <person name="Montero-Calasanz M.D.C."/>
        </authorList>
    </citation>
    <scope>NUCLEOTIDE SEQUENCE [LARGE SCALE GENOMIC DNA]</scope>
    <source>
        <strain evidence="2 3">DSM 29163</strain>
    </source>
</reference>
<evidence type="ECO:0000313" key="2">
    <source>
        <dbReference type="EMBL" id="MCX2721780.1"/>
    </source>
</evidence>
<dbReference type="InterPro" id="IPR012577">
    <property type="entry name" value="NIPSNAP"/>
</dbReference>
<name>A0ABT3QXZ6_9HYPH</name>
<dbReference type="SUPFAM" id="SSF54909">
    <property type="entry name" value="Dimeric alpha+beta barrel"/>
    <property type="match status" value="1"/>
</dbReference>
<evidence type="ECO:0000313" key="3">
    <source>
        <dbReference type="Proteomes" id="UP001300261"/>
    </source>
</evidence>
<dbReference type="Proteomes" id="UP001300261">
    <property type="component" value="Unassembled WGS sequence"/>
</dbReference>
<sequence>MKTQTIEREDFAPAGVIELRRYRLQPGTRETLIKLFDREFIEPQEEAGMRVIAQFRDLDDPDCFVWLRGFEDMEKRRKALGTFYAGPVWARHKHEANGTMVNSDNVLLLRPASAQATLFPVRKTRPPRTAGGDRTGLVIATIAYLAPRKEADFAGFFRQSVEPLLAETGATVLAALVPERSENTFPRLPVREGETVFVWLSIFPDQERYADHLEALNASRTWIEDIRPELDRRVSRPNEVSRLVPTARSLLQWD</sequence>
<dbReference type="RefSeq" id="WP_265961487.1">
    <property type="nucleotide sequence ID" value="NZ_JAPEVI010000003.1"/>
</dbReference>
<protein>
    <submittedName>
        <fullName evidence="2">NIPSNAP family protein</fullName>
    </submittedName>
</protein>
<dbReference type="Gene3D" id="3.30.70.100">
    <property type="match status" value="1"/>
</dbReference>
<comment type="caution">
    <text evidence="2">The sequence shown here is derived from an EMBL/GenBank/DDBJ whole genome shotgun (WGS) entry which is preliminary data.</text>
</comment>
<dbReference type="EMBL" id="JAPEVI010000003">
    <property type="protein sequence ID" value="MCX2721780.1"/>
    <property type="molecule type" value="Genomic_DNA"/>
</dbReference>
<keyword evidence="3" id="KW-1185">Reference proteome</keyword>
<proteinExistence type="predicted"/>
<feature type="domain" description="NIPSNAP" evidence="1">
    <location>
        <begin position="18"/>
        <end position="113"/>
    </location>
</feature>
<dbReference type="Pfam" id="PF07978">
    <property type="entry name" value="NIPSNAP"/>
    <property type="match status" value="1"/>
</dbReference>
<accession>A0ABT3QXZ6</accession>
<evidence type="ECO:0000259" key="1">
    <source>
        <dbReference type="Pfam" id="PF07978"/>
    </source>
</evidence>